<sequence length="464" mass="50767">MKVDVLVAEIGSTTTVVNAFHHIHSENPQFIGQGQATTSVEAGDVRIGLQNSIDDLKNNLGVKDLSYDEMFATSSAAGGLKMTVHGLVFDMTARAAKEAALGAGAIVRFVTAGKLRRTDLKKIQEINPNIILLAGGVDYGERETALENAEKILDLNLKIPVIYAGNIENDEEIKLIFEGSQQELMVVENVFPKIDELNVEPTRKVIQKVFENHIVHAPGMSHVYDMVNETITPTPASVMNMCKLIYERIGDVLVIDVGGATTDVHSVTEGNEAISRIQVAPEPVAKRTVEGDLGMYVNSQNVIDIVGKDVLEKEGFNVDTLLANYQFIPRTEEEKRFIVRLTEAATLTAVYRHAGKLRHVYGPSGRATLAQGKDLTRIQYIIGTGGALTQLPDGEKILKKIVQKEKTKDMLLPAGEVTILMDYQYILASLGVLAYKYEAAALKLLEGSLNMTLPVKEALEDEEP</sequence>
<comment type="caution">
    <text evidence="1">The sequence shown here is derived from an EMBL/GenBank/DDBJ whole genome shotgun (WGS) entry which is preliminary data.</text>
</comment>
<dbReference type="EMBL" id="NGKA01000001">
    <property type="protein sequence ID" value="RSU15607.1"/>
    <property type="molecule type" value="Genomic_DNA"/>
</dbReference>
<name>A0A430B5M7_9ENTE</name>
<dbReference type="NCBIfam" id="TIGR01319">
    <property type="entry name" value="glmL_fam"/>
    <property type="match status" value="1"/>
</dbReference>
<reference evidence="1 2" key="1">
    <citation type="submission" date="2017-05" db="EMBL/GenBank/DDBJ databases">
        <title>Vagococcus spp. assemblies.</title>
        <authorList>
            <person name="Gulvik C.A."/>
        </authorList>
    </citation>
    <scope>NUCLEOTIDE SEQUENCE [LARGE SCALE GENOMIC DNA]</scope>
    <source>
        <strain evidence="1 2">CCUG 51432</strain>
    </source>
</reference>
<dbReference type="Pfam" id="PF13941">
    <property type="entry name" value="MutL"/>
    <property type="match status" value="1"/>
</dbReference>
<gene>
    <name evidence="1" type="ORF">CBF29_00595</name>
</gene>
<dbReference type="Proteomes" id="UP000287605">
    <property type="component" value="Unassembled WGS sequence"/>
</dbReference>
<proteinExistence type="predicted"/>
<protein>
    <submittedName>
        <fullName evidence="1">DNA mismatch repair protein MutL</fullName>
    </submittedName>
</protein>
<evidence type="ECO:0000313" key="1">
    <source>
        <dbReference type="EMBL" id="RSU15607.1"/>
    </source>
</evidence>
<accession>A0A430B5M7</accession>
<dbReference type="InterPro" id="IPR006230">
    <property type="entry name" value="MutL"/>
</dbReference>
<dbReference type="RefSeq" id="WP_126806186.1">
    <property type="nucleotide sequence ID" value="NZ_NGKA01000001.1"/>
</dbReference>
<dbReference type="PIRSF" id="PIRSF004729">
    <property type="entry name" value="MutL"/>
    <property type="match status" value="1"/>
</dbReference>
<organism evidence="1 2">
    <name type="scientific">Vagococcus elongatus</name>
    <dbReference type="NCBI Taxonomy" id="180344"/>
    <lineage>
        <taxon>Bacteria</taxon>
        <taxon>Bacillati</taxon>
        <taxon>Bacillota</taxon>
        <taxon>Bacilli</taxon>
        <taxon>Lactobacillales</taxon>
        <taxon>Enterococcaceae</taxon>
        <taxon>Vagococcus</taxon>
    </lineage>
</organism>
<dbReference type="AlphaFoldDB" id="A0A430B5M7"/>
<dbReference type="OrthoDB" id="9769453at2"/>
<keyword evidence="2" id="KW-1185">Reference proteome</keyword>
<dbReference type="NCBIfam" id="NF040744">
    <property type="entry name" value="ornith_Or-4"/>
    <property type="match status" value="1"/>
</dbReference>
<evidence type="ECO:0000313" key="2">
    <source>
        <dbReference type="Proteomes" id="UP000287605"/>
    </source>
</evidence>